<dbReference type="Pfam" id="PF07714">
    <property type="entry name" value="PK_Tyr_Ser-Thr"/>
    <property type="match status" value="1"/>
</dbReference>
<dbReference type="PROSITE" id="PS00108">
    <property type="entry name" value="PROTEIN_KINASE_ST"/>
    <property type="match status" value="1"/>
</dbReference>
<name>A0AAV7DS45_ARIFI</name>
<protein>
    <recommendedName>
        <fullName evidence="2">non-specific serine/threonine protein kinase</fullName>
        <ecNumber evidence="2">2.7.11.1</ecNumber>
    </recommendedName>
</protein>
<keyword evidence="8 18" id="KW-0732">Signal</keyword>
<evidence type="ECO:0000256" key="6">
    <source>
        <dbReference type="ARBA" id="ARBA00022679"/>
    </source>
</evidence>
<keyword evidence="4" id="KW-0597">Phosphoprotein</keyword>
<evidence type="ECO:0000256" key="2">
    <source>
        <dbReference type="ARBA" id="ARBA00012513"/>
    </source>
</evidence>
<keyword evidence="12" id="KW-0067">ATP-binding</keyword>
<dbReference type="InterPro" id="IPR008271">
    <property type="entry name" value="Ser/Thr_kinase_AS"/>
</dbReference>
<dbReference type="EMBL" id="JAINDJ010000008">
    <property type="protein sequence ID" value="KAG9439445.1"/>
    <property type="molecule type" value="Genomic_DNA"/>
</dbReference>
<dbReference type="Proteomes" id="UP000825729">
    <property type="component" value="Unassembled WGS sequence"/>
</dbReference>
<evidence type="ECO:0000256" key="17">
    <source>
        <dbReference type="SAM" id="Phobius"/>
    </source>
</evidence>
<dbReference type="AlphaFoldDB" id="A0AAV7DS45"/>
<dbReference type="FunFam" id="3.80.10.10:FF:001380">
    <property type="entry name" value="Os05g0256100 protein"/>
    <property type="match status" value="1"/>
</dbReference>
<dbReference type="FunFam" id="3.30.200.20:FF:000140">
    <property type="entry name" value="Leucine-rich repeat receptor-like protein kinase"/>
    <property type="match status" value="1"/>
</dbReference>
<evidence type="ECO:0000256" key="11">
    <source>
        <dbReference type="ARBA" id="ARBA00022777"/>
    </source>
</evidence>
<accession>A0AAV7DS45</accession>
<evidence type="ECO:0000256" key="16">
    <source>
        <dbReference type="ARBA" id="ARBA00023180"/>
    </source>
</evidence>
<evidence type="ECO:0000256" key="13">
    <source>
        <dbReference type="ARBA" id="ARBA00022989"/>
    </source>
</evidence>
<dbReference type="Gene3D" id="3.30.200.20">
    <property type="entry name" value="Phosphorylase Kinase, domain 1"/>
    <property type="match status" value="1"/>
</dbReference>
<dbReference type="GO" id="GO:0005886">
    <property type="term" value="C:plasma membrane"/>
    <property type="evidence" value="ECO:0007669"/>
    <property type="project" value="TreeGrafter"/>
</dbReference>
<dbReference type="PROSITE" id="PS51450">
    <property type="entry name" value="LRR"/>
    <property type="match status" value="1"/>
</dbReference>
<dbReference type="PANTHER" id="PTHR48006:SF34">
    <property type="entry name" value="OS08G0203700 PROTEIN"/>
    <property type="match status" value="1"/>
</dbReference>
<dbReference type="Gene3D" id="3.80.10.10">
    <property type="entry name" value="Ribonuclease Inhibitor"/>
    <property type="match status" value="2"/>
</dbReference>
<dbReference type="CDD" id="cd14066">
    <property type="entry name" value="STKc_IRAK"/>
    <property type="match status" value="1"/>
</dbReference>
<keyword evidence="14 17" id="KW-0472">Membrane</keyword>
<keyword evidence="21" id="KW-1185">Reference proteome</keyword>
<dbReference type="PANTHER" id="PTHR48006">
    <property type="entry name" value="LEUCINE-RICH REPEAT-CONTAINING PROTEIN DDB_G0281931-RELATED"/>
    <property type="match status" value="1"/>
</dbReference>
<keyword evidence="6" id="KW-0808">Transferase</keyword>
<dbReference type="InterPro" id="IPR051824">
    <property type="entry name" value="LRR_Rcpt-Like_S/T_Kinase"/>
</dbReference>
<dbReference type="Gene3D" id="1.10.510.10">
    <property type="entry name" value="Transferase(Phosphotransferase) domain 1"/>
    <property type="match status" value="1"/>
</dbReference>
<evidence type="ECO:0000256" key="3">
    <source>
        <dbReference type="ARBA" id="ARBA00022527"/>
    </source>
</evidence>
<dbReference type="FunFam" id="3.80.10.10:FF:000298">
    <property type="entry name" value="Putative LRR receptor-like serine/threonine-protein kinase"/>
    <property type="match status" value="1"/>
</dbReference>
<keyword evidence="9" id="KW-0677">Repeat</keyword>
<dbReference type="SMART" id="SM00220">
    <property type="entry name" value="S_TKc"/>
    <property type="match status" value="1"/>
</dbReference>
<evidence type="ECO:0000256" key="12">
    <source>
        <dbReference type="ARBA" id="ARBA00022840"/>
    </source>
</evidence>
<organism evidence="20 21">
    <name type="scientific">Aristolochia fimbriata</name>
    <name type="common">White veined hardy Dutchman's pipe vine</name>
    <dbReference type="NCBI Taxonomy" id="158543"/>
    <lineage>
        <taxon>Eukaryota</taxon>
        <taxon>Viridiplantae</taxon>
        <taxon>Streptophyta</taxon>
        <taxon>Embryophyta</taxon>
        <taxon>Tracheophyta</taxon>
        <taxon>Spermatophyta</taxon>
        <taxon>Magnoliopsida</taxon>
        <taxon>Magnoliidae</taxon>
        <taxon>Piperales</taxon>
        <taxon>Aristolochiaceae</taxon>
        <taxon>Aristolochia</taxon>
    </lineage>
</organism>
<evidence type="ECO:0000256" key="5">
    <source>
        <dbReference type="ARBA" id="ARBA00022614"/>
    </source>
</evidence>
<keyword evidence="13 17" id="KW-1133">Transmembrane helix</keyword>
<dbReference type="PROSITE" id="PS50011">
    <property type="entry name" value="PROTEIN_KINASE_DOM"/>
    <property type="match status" value="1"/>
</dbReference>
<dbReference type="InterPro" id="IPR032675">
    <property type="entry name" value="LRR_dom_sf"/>
</dbReference>
<evidence type="ECO:0000259" key="19">
    <source>
        <dbReference type="PROSITE" id="PS50011"/>
    </source>
</evidence>
<reference evidence="20 21" key="1">
    <citation type="submission" date="2021-07" db="EMBL/GenBank/DDBJ databases">
        <title>The Aristolochia fimbriata genome: insights into angiosperm evolution, floral development and chemical biosynthesis.</title>
        <authorList>
            <person name="Jiao Y."/>
        </authorList>
    </citation>
    <scope>NUCLEOTIDE SEQUENCE [LARGE SCALE GENOMIC DNA]</scope>
    <source>
        <strain evidence="20">IBCAS-2021</strain>
        <tissue evidence="20">Leaf</tissue>
    </source>
</reference>
<feature type="signal peptide" evidence="18">
    <location>
        <begin position="1"/>
        <end position="26"/>
    </location>
</feature>
<feature type="domain" description="Protein kinase" evidence="19">
    <location>
        <begin position="685"/>
        <end position="958"/>
    </location>
</feature>
<evidence type="ECO:0000256" key="7">
    <source>
        <dbReference type="ARBA" id="ARBA00022692"/>
    </source>
</evidence>
<keyword evidence="15" id="KW-0675">Receptor</keyword>
<keyword evidence="10" id="KW-0547">Nucleotide-binding</keyword>
<dbReference type="EC" id="2.7.11.1" evidence="2"/>
<dbReference type="SUPFAM" id="SSF52058">
    <property type="entry name" value="L domain-like"/>
    <property type="match status" value="1"/>
</dbReference>
<feature type="transmembrane region" description="Helical" evidence="17">
    <location>
        <begin position="628"/>
        <end position="650"/>
    </location>
</feature>
<sequence>MRFSPPPILLLGAALLLVCFVGRCRSQTITDPGDERVVNYAFQVWGLVPSPSTWNTSGHICTGTAVDTSDIQDNGINPAIKCDCSFNNNSRCRVTRIKAQELDARGFIPEELGNLTYLIDLNLGYNFLSGPVPAILGNLTRMQKLSLGVNNLSGTIPKELGNLRSLTVLAFGSNNLTGPLPEELGSLVNLQELYIADAGVSGEIPPTFANLQNLNTAWCSNNAFTGKIPDFIGNWTALKSLKFEGCSFDGPIPSTFANLNLMTDLRISDITKGNGSSLGFIRNMKSLSTLILRNNRISGTIPLDIGEYQSLQHLDLSFNNLTGQIPNVLFNGTTLAYLFLGNNSLSGSLPAVKSRELRAIDLSYNQLSGSFPSWASDNNLELNLVANNFVIGGSNSSVLPLGLNCLQRNFPCNRGSPRYSSVAIKCGGPSITSTRGLRYEADNDPLGPASYFVTDSLRWAVSSSGRYMENQNATYTKNTLSFIANTLDADIMRSARVSPSLRYYGLGLENGNYSINMQFAEIQIENTNSWKSTGRRVFDVYIQNNLVLKDFNIKEEAGGVSFRTVSRTFTTNVTENHLDIHLFWAGKGSYATPEAGTYGPMISSISVTPNFVPTVSNEPPGKKNKTGLVVGLSVGLGIAGILLMLALFLWRKRRMDVDEDEELVKLRSSAHTFSYAELRAATEDFKASNRLGEGGFGPVYRGTISDGRLVAVKVLSLTSHQGKSQFVAEIATISAVQHRNLVKLYGCCIEADKRLLVYEYLENKSLDQALFGKSLPLDWPTRFDICLGTARGLAYLHEESRLRIVHRDVKASNILLDAELKPKISDFGLAKLYDDKKTHISTRVAGTIGYLAPEYALRGHLTEKADVFGFGVVALEILSGRPNADTSLEEEKIYLLEWAWYLHENNRGLELVDPILSKFDEEDAARVLGVALLCTQASPSLRPPMSRVVAMLTGDVEVESVTSRPGYLTDWHYDDTTGSLQLACDSSVGESTTDSRADFSSNVSSSVPVEVSPLTSEPMFRDIPGGR</sequence>
<evidence type="ECO:0000256" key="8">
    <source>
        <dbReference type="ARBA" id="ARBA00022729"/>
    </source>
</evidence>
<dbReference type="Gene3D" id="2.60.120.430">
    <property type="entry name" value="Galactose-binding lectin"/>
    <property type="match status" value="1"/>
</dbReference>
<feature type="chain" id="PRO_5043787226" description="non-specific serine/threonine protein kinase" evidence="18">
    <location>
        <begin position="27"/>
        <end position="1027"/>
    </location>
</feature>
<dbReference type="Pfam" id="PF00560">
    <property type="entry name" value="LRR_1"/>
    <property type="match status" value="3"/>
</dbReference>
<keyword evidence="16" id="KW-0325">Glycoprotein</keyword>
<comment type="caution">
    <text evidence="20">The sequence shown here is derived from an EMBL/GenBank/DDBJ whole genome shotgun (WGS) entry which is preliminary data.</text>
</comment>
<dbReference type="GO" id="GO:0005524">
    <property type="term" value="F:ATP binding"/>
    <property type="evidence" value="ECO:0007669"/>
    <property type="project" value="UniProtKB-KW"/>
</dbReference>
<dbReference type="SUPFAM" id="SSF56112">
    <property type="entry name" value="Protein kinase-like (PK-like)"/>
    <property type="match status" value="1"/>
</dbReference>
<dbReference type="Pfam" id="PF11721">
    <property type="entry name" value="Malectin"/>
    <property type="match status" value="1"/>
</dbReference>
<keyword evidence="3" id="KW-0723">Serine/threonine-protein kinase</keyword>
<dbReference type="InterPro" id="IPR001611">
    <property type="entry name" value="Leu-rich_rpt"/>
</dbReference>
<dbReference type="InterPro" id="IPR001245">
    <property type="entry name" value="Ser-Thr/Tyr_kinase_cat_dom"/>
</dbReference>
<keyword evidence="7 17" id="KW-0812">Transmembrane</keyword>
<dbReference type="FunFam" id="1.10.510.10:FF:000044">
    <property type="entry name" value="Putative LRR receptor-like serine/threonine-protein kinase"/>
    <property type="match status" value="1"/>
</dbReference>
<keyword evidence="11" id="KW-0418">Kinase</keyword>
<evidence type="ECO:0000256" key="4">
    <source>
        <dbReference type="ARBA" id="ARBA00022553"/>
    </source>
</evidence>
<comment type="subcellular location">
    <subcellularLocation>
        <location evidence="1">Membrane</location>
        <topology evidence="1">Single-pass membrane protein</topology>
    </subcellularLocation>
</comment>
<dbReference type="InterPro" id="IPR000719">
    <property type="entry name" value="Prot_kinase_dom"/>
</dbReference>
<dbReference type="GO" id="GO:0004674">
    <property type="term" value="F:protein serine/threonine kinase activity"/>
    <property type="evidence" value="ECO:0007669"/>
    <property type="project" value="UniProtKB-KW"/>
</dbReference>
<evidence type="ECO:0000256" key="14">
    <source>
        <dbReference type="ARBA" id="ARBA00023136"/>
    </source>
</evidence>
<dbReference type="InterPro" id="IPR011009">
    <property type="entry name" value="Kinase-like_dom_sf"/>
</dbReference>
<evidence type="ECO:0000256" key="18">
    <source>
        <dbReference type="SAM" id="SignalP"/>
    </source>
</evidence>
<evidence type="ECO:0000256" key="1">
    <source>
        <dbReference type="ARBA" id="ARBA00004167"/>
    </source>
</evidence>
<evidence type="ECO:0000256" key="9">
    <source>
        <dbReference type="ARBA" id="ARBA00022737"/>
    </source>
</evidence>
<evidence type="ECO:0000313" key="20">
    <source>
        <dbReference type="EMBL" id="KAG9439445.1"/>
    </source>
</evidence>
<evidence type="ECO:0000256" key="15">
    <source>
        <dbReference type="ARBA" id="ARBA00023170"/>
    </source>
</evidence>
<dbReference type="InterPro" id="IPR021720">
    <property type="entry name" value="Malectin_dom"/>
</dbReference>
<gene>
    <name evidence="20" type="ORF">H6P81_019610</name>
</gene>
<evidence type="ECO:0000313" key="21">
    <source>
        <dbReference type="Proteomes" id="UP000825729"/>
    </source>
</evidence>
<proteinExistence type="predicted"/>
<evidence type="ECO:0000256" key="10">
    <source>
        <dbReference type="ARBA" id="ARBA00022741"/>
    </source>
</evidence>
<keyword evidence="5" id="KW-0433">Leucine-rich repeat</keyword>